<dbReference type="PANTHER" id="PTHR46277:SF7">
    <property type="entry name" value="CRAL-TRIO DOMAIN-CONTAINING PROTEIN"/>
    <property type="match status" value="1"/>
</dbReference>
<reference evidence="1 2" key="1">
    <citation type="submission" date="2020-10" db="EMBL/GenBank/DDBJ databases">
        <title>The Coptis chinensis genome and diversification of protoberbering-type alkaloids.</title>
        <authorList>
            <person name="Wang B."/>
            <person name="Shu S."/>
            <person name="Song C."/>
            <person name="Liu Y."/>
        </authorList>
    </citation>
    <scope>NUCLEOTIDE SEQUENCE [LARGE SCALE GENOMIC DNA]</scope>
    <source>
        <strain evidence="1">HL-2020</strain>
        <tissue evidence="1">Leaf</tissue>
    </source>
</reference>
<sequence>MEHTKEAAILTEMRKSLEQLGSTTENYGDAMLTRFLVARSVNPMKAAKMLVSWKKWREEFVPLGFILDSEGPGELKAKKIYLQGPTPIQEPHHQLTTSVSSTTNIMARSSPTSPDERPVLKPQFFREVYKGSPDVYSSQFPLAPPLPKSPSESWLWCTLPSVSSKNSATFHSRKQCSKPPSVDQTWETIVKTSNVSE</sequence>
<gene>
    <name evidence="1" type="ORF">IFM89_000871</name>
</gene>
<keyword evidence="2" id="KW-1185">Reference proteome</keyword>
<accession>A0A835MC14</accession>
<dbReference type="InterPro" id="IPR036273">
    <property type="entry name" value="CRAL/TRIO_N_dom_sf"/>
</dbReference>
<evidence type="ECO:0008006" key="3">
    <source>
        <dbReference type="Google" id="ProtNLM"/>
    </source>
</evidence>
<dbReference type="Gene3D" id="1.10.8.20">
    <property type="entry name" value="N-terminal domain of phosphatidylinositol transfer protein sec14p"/>
    <property type="match status" value="1"/>
</dbReference>
<organism evidence="1 2">
    <name type="scientific">Coptis chinensis</name>
    <dbReference type="NCBI Taxonomy" id="261450"/>
    <lineage>
        <taxon>Eukaryota</taxon>
        <taxon>Viridiplantae</taxon>
        <taxon>Streptophyta</taxon>
        <taxon>Embryophyta</taxon>
        <taxon>Tracheophyta</taxon>
        <taxon>Spermatophyta</taxon>
        <taxon>Magnoliopsida</taxon>
        <taxon>Ranunculales</taxon>
        <taxon>Ranunculaceae</taxon>
        <taxon>Coptidoideae</taxon>
        <taxon>Coptis</taxon>
    </lineage>
</organism>
<dbReference type="OrthoDB" id="1434354at2759"/>
<dbReference type="Proteomes" id="UP000631114">
    <property type="component" value="Unassembled WGS sequence"/>
</dbReference>
<dbReference type="AlphaFoldDB" id="A0A835MC14"/>
<evidence type="ECO:0000313" key="2">
    <source>
        <dbReference type="Proteomes" id="UP000631114"/>
    </source>
</evidence>
<comment type="caution">
    <text evidence="1">The sequence shown here is derived from an EMBL/GenBank/DDBJ whole genome shotgun (WGS) entry which is preliminary data.</text>
</comment>
<evidence type="ECO:0000313" key="1">
    <source>
        <dbReference type="EMBL" id="KAF9618236.1"/>
    </source>
</evidence>
<dbReference type="EMBL" id="JADFTS010000002">
    <property type="protein sequence ID" value="KAF9618236.1"/>
    <property type="molecule type" value="Genomic_DNA"/>
</dbReference>
<name>A0A835MC14_9MAGN</name>
<dbReference type="PANTHER" id="PTHR46277">
    <property type="entry name" value="OS03G0850700 PROTEIN"/>
    <property type="match status" value="1"/>
</dbReference>
<dbReference type="SUPFAM" id="SSF46938">
    <property type="entry name" value="CRAL/TRIO N-terminal domain"/>
    <property type="match status" value="1"/>
</dbReference>
<protein>
    <recommendedName>
        <fullName evidence="3">Sec14p-like phosphatidylinositol transfer family protein</fullName>
    </recommendedName>
</protein>
<proteinExistence type="predicted"/>
<feature type="non-terminal residue" evidence="1">
    <location>
        <position position="1"/>
    </location>
</feature>